<protein>
    <submittedName>
        <fullName evidence="4">Branched-chain amino acid transport system substrate-binding protein</fullName>
    </submittedName>
</protein>
<reference evidence="4 5" key="1">
    <citation type="submission" date="2020-08" db="EMBL/GenBank/DDBJ databases">
        <title>Functional genomics of gut bacteria from endangered species of beetles.</title>
        <authorList>
            <person name="Carlos-Shanley C."/>
        </authorList>
    </citation>
    <scope>NUCLEOTIDE SEQUENCE [LARGE SCALE GENOMIC DNA]</scope>
    <source>
        <strain evidence="4 5">S00198</strain>
    </source>
</reference>
<accession>A0A7X0PH96</accession>
<evidence type="ECO:0000256" key="2">
    <source>
        <dbReference type="ARBA" id="ARBA00022729"/>
    </source>
</evidence>
<keyword evidence="5" id="KW-1185">Reference proteome</keyword>
<gene>
    <name evidence="4" type="ORF">HNP48_004553</name>
</gene>
<dbReference type="Proteomes" id="UP000575083">
    <property type="component" value="Unassembled WGS sequence"/>
</dbReference>
<dbReference type="Gene3D" id="3.40.50.2300">
    <property type="match status" value="2"/>
</dbReference>
<dbReference type="PANTHER" id="PTHR30483:SF6">
    <property type="entry name" value="PERIPLASMIC BINDING PROTEIN OF ABC TRANSPORTER FOR NATURAL AMINO ACIDS"/>
    <property type="match status" value="1"/>
</dbReference>
<evidence type="ECO:0000259" key="3">
    <source>
        <dbReference type="Pfam" id="PF13458"/>
    </source>
</evidence>
<comment type="similarity">
    <text evidence="1">Belongs to the leucine-binding protein family.</text>
</comment>
<dbReference type="PROSITE" id="PS51318">
    <property type="entry name" value="TAT"/>
    <property type="match status" value="1"/>
</dbReference>
<organism evidence="4 5">
    <name type="scientific">Acidovorax soli</name>
    <dbReference type="NCBI Taxonomy" id="592050"/>
    <lineage>
        <taxon>Bacteria</taxon>
        <taxon>Pseudomonadati</taxon>
        <taxon>Pseudomonadota</taxon>
        <taxon>Betaproteobacteria</taxon>
        <taxon>Burkholderiales</taxon>
        <taxon>Comamonadaceae</taxon>
        <taxon>Acidovorax</taxon>
    </lineage>
</organism>
<dbReference type="InterPro" id="IPR028082">
    <property type="entry name" value="Peripla_BP_I"/>
</dbReference>
<evidence type="ECO:0000256" key="1">
    <source>
        <dbReference type="ARBA" id="ARBA00010062"/>
    </source>
</evidence>
<dbReference type="InterPro" id="IPR028081">
    <property type="entry name" value="Leu-bd"/>
</dbReference>
<evidence type="ECO:0000313" key="5">
    <source>
        <dbReference type="Proteomes" id="UP000575083"/>
    </source>
</evidence>
<dbReference type="Pfam" id="PF13458">
    <property type="entry name" value="Peripla_BP_6"/>
    <property type="match status" value="1"/>
</dbReference>
<evidence type="ECO:0000313" key="4">
    <source>
        <dbReference type="EMBL" id="MBB6561851.1"/>
    </source>
</evidence>
<dbReference type="RefSeq" id="WP_184861322.1">
    <property type="nucleotide sequence ID" value="NZ_JACHLK010000010.1"/>
</dbReference>
<dbReference type="InterPro" id="IPR051010">
    <property type="entry name" value="BCAA_transport"/>
</dbReference>
<dbReference type="InterPro" id="IPR006311">
    <property type="entry name" value="TAT_signal"/>
</dbReference>
<dbReference type="AlphaFoldDB" id="A0A7X0PH96"/>
<feature type="domain" description="Leucine-binding protein" evidence="3">
    <location>
        <begin position="41"/>
        <end position="386"/>
    </location>
</feature>
<name>A0A7X0PH96_9BURK</name>
<dbReference type="EMBL" id="JACHLK010000010">
    <property type="protein sequence ID" value="MBB6561851.1"/>
    <property type="molecule type" value="Genomic_DNA"/>
</dbReference>
<comment type="caution">
    <text evidence="4">The sequence shown here is derived from an EMBL/GenBank/DDBJ whole genome shotgun (WGS) entry which is preliminary data.</text>
</comment>
<proteinExistence type="inferred from homology"/>
<dbReference type="CDD" id="cd06268">
    <property type="entry name" value="PBP1_ABC_transporter_LIVBP-like"/>
    <property type="match status" value="1"/>
</dbReference>
<sequence>MSSSTSINRRRLVRGAAAAVLGAMGPWQVHHAWAQARGKKPLRIGLTTDDTGQYGASGQDEQRGILMAVHEANERGGVLGRPIETVHADTGGDPAKATAVARHMLEQQDCAFLVGAVHSGAASAISTVAQRHGCIYFNTNSSSPTEAGKDCHRTKFVWDGNGTNFSTSIVRGAMTGFGREWALITSDYAWGRSTAQGIRAIVEGNGGTIVQEMVVPQNTRDFSAQLQRIQQIKPGVIATAVGGDDVKALREQVRGAKMDRIFGWINNQQDWPDVYGAGPEVLFGIFGTTWYWGLRLAGVAEFNARYAKANPGYRIRKPGNVFYNGYMATRELLRAIERVGSTHNIRLIKELEALRIPAAQRMQHHDAWMNPATHQLQQTIYMAAYNTQPREPDDSFRILGQQRPDEVQDRDSLRTCQLESYAATPTFEP</sequence>
<keyword evidence="2" id="KW-0732">Signal</keyword>
<dbReference type="SUPFAM" id="SSF53822">
    <property type="entry name" value="Periplasmic binding protein-like I"/>
    <property type="match status" value="1"/>
</dbReference>
<dbReference type="PANTHER" id="PTHR30483">
    <property type="entry name" value="LEUCINE-SPECIFIC-BINDING PROTEIN"/>
    <property type="match status" value="1"/>
</dbReference>